<sequence length="343" mass="38142">MLKNVFGKITTLFICTQVALCSVARARCPAVCSCPEEPAACPPGVQPVLDDCACCIVCARQLGEPCSQRAPCDDHQGLRCDRKSRVCVAHKGDSCVLDGAVYQNGETFFPSCSYQCMCREGYIACVPRCNLEVMLPGPDCPHPQKVQIPGECCEKWVCEPQAEATVLGGFAMAAYRQEETVGFDQWDPSVNCIEQITEWSACSKTCGMGVSTRVTNKNQRCEMVKQSRLCMVRPCDDLKEQRAKQQGNKCLKTKKSTKAVHFTFKNCTSIQAFQPRFCSLCADGRCCTPHKTRTAQVKFQCQNNRVVKRPVMFINTCVCHHHCPRDNAVQQPTTDINNYGLYL</sequence>
<dbReference type="GO" id="GO:0051239">
    <property type="term" value="P:regulation of multicellular organismal process"/>
    <property type="evidence" value="ECO:0007669"/>
    <property type="project" value="UniProtKB-ARBA"/>
</dbReference>
<dbReference type="OMA" id="PRCNHDL"/>
<proteinExistence type="inferred from homology"/>
<keyword evidence="7 17" id="KW-0732">Signal</keyword>
<evidence type="ECO:0000256" key="9">
    <source>
        <dbReference type="ARBA" id="ARBA00022949"/>
    </source>
</evidence>
<dbReference type="FunFam" id="2.20.100.10:FF:000046">
    <property type="entry name" value="Cellular communication network factor 4"/>
    <property type="match status" value="1"/>
</dbReference>
<dbReference type="InterPro" id="IPR036383">
    <property type="entry name" value="TSP1_rpt_sf"/>
</dbReference>
<keyword evidence="5" id="KW-0963">Cytoplasm</keyword>
<dbReference type="PROSITE" id="PS51323">
    <property type="entry name" value="IGFBP_N_2"/>
    <property type="match status" value="1"/>
</dbReference>
<dbReference type="PANTHER" id="PTHR11348:SF8">
    <property type="entry name" value="CCN FAMILY MEMBER 3"/>
    <property type="match status" value="1"/>
</dbReference>
<evidence type="ECO:0000256" key="4">
    <source>
        <dbReference type="ARBA" id="ARBA00008125"/>
    </source>
</evidence>
<dbReference type="GeneTree" id="ENSGT00940000159963"/>
<dbReference type="PROSITE" id="PS01208">
    <property type="entry name" value="VWFC_1"/>
    <property type="match status" value="1"/>
</dbReference>
<dbReference type="GeneID" id="108429168"/>
<dbReference type="InterPro" id="IPR012395">
    <property type="entry name" value="IGFBP_CNN"/>
</dbReference>
<name>A0A3B4DP80_PYGNA</name>
<comment type="similarity">
    <text evidence="4">Belongs to the CCN family.</text>
</comment>
<dbReference type="PROSITE" id="PS01185">
    <property type="entry name" value="CTCK_1"/>
    <property type="match status" value="1"/>
</dbReference>
<evidence type="ECO:0000256" key="8">
    <source>
        <dbReference type="ARBA" id="ARBA00022868"/>
    </source>
</evidence>
<dbReference type="PROSITE" id="PS50184">
    <property type="entry name" value="VWFC_2"/>
    <property type="match status" value="1"/>
</dbReference>
<evidence type="ECO:0000256" key="3">
    <source>
        <dbReference type="ARBA" id="ARBA00004613"/>
    </source>
</evidence>
<dbReference type="Pfam" id="PF00093">
    <property type="entry name" value="VWC"/>
    <property type="match status" value="1"/>
</dbReference>
<dbReference type="InterPro" id="IPR000884">
    <property type="entry name" value="TSP1_rpt"/>
</dbReference>
<reference evidence="21" key="2">
    <citation type="submission" date="2025-08" db="UniProtKB">
        <authorList>
            <consortium name="Ensembl"/>
        </authorList>
    </citation>
    <scope>IDENTIFICATION</scope>
</reference>
<dbReference type="GO" id="GO:0002062">
    <property type="term" value="P:chondrocyte differentiation"/>
    <property type="evidence" value="ECO:0007669"/>
    <property type="project" value="TreeGrafter"/>
</dbReference>
<dbReference type="GO" id="GO:0005921">
    <property type="term" value="C:gap junction"/>
    <property type="evidence" value="ECO:0007669"/>
    <property type="project" value="UniProtKB-SubCell"/>
</dbReference>
<evidence type="ECO:0000256" key="10">
    <source>
        <dbReference type="ARBA" id="ARBA00023030"/>
    </source>
</evidence>
<dbReference type="InterPro" id="IPR050941">
    <property type="entry name" value="CCN"/>
</dbReference>
<reference evidence="21 22" key="1">
    <citation type="submission" date="2020-10" db="EMBL/GenBank/DDBJ databases">
        <title>Pygocentrus nattereri (red-bellied piranha) genome, fPygNat1, primary haplotype.</title>
        <authorList>
            <person name="Myers G."/>
            <person name="Meyer A."/>
            <person name="Karagic N."/>
            <person name="Pippel M."/>
            <person name="Winkler S."/>
            <person name="Tracey A."/>
            <person name="Wood J."/>
            <person name="Formenti G."/>
            <person name="Howe K."/>
            <person name="Fedrigo O."/>
            <person name="Jarvis E.D."/>
        </authorList>
    </citation>
    <scope>NUCLEOTIDE SEQUENCE [LARGE SCALE GENOMIC DNA]</scope>
</reference>
<dbReference type="PROSITE" id="PS50092">
    <property type="entry name" value="TSP1"/>
    <property type="match status" value="1"/>
</dbReference>
<dbReference type="Proteomes" id="UP001501920">
    <property type="component" value="Chromosome 3"/>
</dbReference>
<keyword evidence="8" id="KW-0303">Gap junction</keyword>
<keyword evidence="9" id="KW-0965">Cell junction</keyword>
<evidence type="ECO:0000259" key="19">
    <source>
        <dbReference type="PROSITE" id="PS50184"/>
    </source>
</evidence>
<keyword evidence="6" id="KW-0964">Secreted</keyword>
<evidence type="ECO:0000256" key="17">
    <source>
        <dbReference type="SAM" id="SignalP"/>
    </source>
</evidence>
<evidence type="ECO:0000256" key="5">
    <source>
        <dbReference type="ARBA" id="ARBA00022490"/>
    </source>
</evidence>
<dbReference type="STRING" id="42514.ENSPNAP00000026182"/>
<dbReference type="InterPro" id="IPR043973">
    <property type="entry name" value="TSP1_CCN"/>
</dbReference>
<dbReference type="SMART" id="SM00041">
    <property type="entry name" value="CT"/>
    <property type="match status" value="1"/>
</dbReference>
<dbReference type="PANTHER" id="PTHR11348">
    <property type="entry name" value="CONNECTIVE TISSUE GROWTH FACTOR-RELATED"/>
    <property type="match status" value="1"/>
</dbReference>
<dbReference type="PIRSF" id="PIRSF036495">
    <property type="entry name" value="IGFBP_rP_CNN"/>
    <property type="match status" value="1"/>
</dbReference>
<dbReference type="GO" id="GO:0005615">
    <property type="term" value="C:extracellular space"/>
    <property type="evidence" value="ECO:0007669"/>
    <property type="project" value="TreeGrafter"/>
</dbReference>
<evidence type="ECO:0000256" key="15">
    <source>
        <dbReference type="ARBA" id="ARBA00077787"/>
    </source>
</evidence>
<keyword evidence="10" id="KW-0339">Growth factor</keyword>
<dbReference type="AlphaFoldDB" id="A0A3B4DP80"/>
<dbReference type="OrthoDB" id="365605at2759"/>
<dbReference type="Ensembl" id="ENSPNAT00000005797.2">
    <property type="protein sequence ID" value="ENSPNAP00000026182.1"/>
    <property type="gene ID" value="ENSPNAG00000011433.2"/>
</dbReference>
<dbReference type="GO" id="GO:0008201">
    <property type="term" value="F:heparin binding"/>
    <property type="evidence" value="ECO:0007669"/>
    <property type="project" value="TreeGrafter"/>
</dbReference>
<feature type="domain" description="VWFC" evidence="19">
    <location>
        <begin position="93"/>
        <end position="159"/>
    </location>
</feature>
<evidence type="ECO:0000313" key="22">
    <source>
        <dbReference type="Proteomes" id="UP001501920"/>
    </source>
</evidence>
<dbReference type="RefSeq" id="XP_017556205.1">
    <property type="nucleotide sequence ID" value="XM_017700716.2"/>
</dbReference>
<dbReference type="GO" id="GO:0045597">
    <property type="term" value="P:positive regulation of cell differentiation"/>
    <property type="evidence" value="ECO:0007669"/>
    <property type="project" value="TreeGrafter"/>
</dbReference>
<keyword evidence="11" id="KW-1015">Disulfide bond</keyword>
<organism evidence="21 22">
    <name type="scientific">Pygocentrus nattereri</name>
    <name type="common">Red-bellied piranha</name>
    <dbReference type="NCBI Taxonomy" id="42514"/>
    <lineage>
        <taxon>Eukaryota</taxon>
        <taxon>Metazoa</taxon>
        <taxon>Chordata</taxon>
        <taxon>Craniata</taxon>
        <taxon>Vertebrata</taxon>
        <taxon>Euteleostomi</taxon>
        <taxon>Actinopterygii</taxon>
        <taxon>Neopterygii</taxon>
        <taxon>Teleostei</taxon>
        <taxon>Ostariophysi</taxon>
        <taxon>Characiformes</taxon>
        <taxon>Characoidei</taxon>
        <taxon>Pygocentrus</taxon>
    </lineage>
</organism>
<dbReference type="InterPro" id="IPR006207">
    <property type="entry name" value="Cys_knot_C"/>
</dbReference>
<dbReference type="CTD" id="4856"/>
<dbReference type="GO" id="GO:0031012">
    <property type="term" value="C:extracellular matrix"/>
    <property type="evidence" value="ECO:0007669"/>
    <property type="project" value="TreeGrafter"/>
</dbReference>
<evidence type="ECO:0000256" key="7">
    <source>
        <dbReference type="ARBA" id="ARBA00022729"/>
    </source>
</evidence>
<accession>A0A3B4DP80</accession>
<dbReference type="Pfam" id="PF19035">
    <property type="entry name" value="TSP1_CCN"/>
    <property type="match status" value="1"/>
</dbReference>
<dbReference type="GO" id="GO:0005737">
    <property type="term" value="C:cytoplasm"/>
    <property type="evidence" value="ECO:0007669"/>
    <property type="project" value="UniProtKB-SubCell"/>
</dbReference>
<protein>
    <recommendedName>
        <fullName evidence="13">CCN family member 3</fullName>
    </recommendedName>
    <alternativeName>
        <fullName evidence="14">Cellular communication network factor 3</fullName>
    </alternativeName>
    <alternativeName>
        <fullName evidence="15">Protein NOV homolog</fullName>
    </alternativeName>
</protein>
<evidence type="ECO:0000313" key="21">
    <source>
        <dbReference type="Ensembl" id="ENSPNAP00000026182.1"/>
    </source>
</evidence>
<evidence type="ECO:0000256" key="6">
    <source>
        <dbReference type="ARBA" id="ARBA00022525"/>
    </source>
</evidence>
<gene>
    <name evidence="21" type="primary">CCN3</name>
</gene>
<evidence type="ECO:0000256" key="2">
    <source>
        <dbReference type="ARBA" id="ARBA00004610"/>
    </source>
</evidence>
<reference evidence="21" key="3">
    <citation type="submission" date="2025-09" db="UniProtKB">
        <authorList>
            <consortium name="Ensembl"/>
        </authorList>
    </citation>
    <scope>IDENTIFICATION</scope>
</reference>
<keyword evidence="12" id="KW-0325">Glycoprotein</keyword>
<evidence type="ECO:0000259" key="20">
    <source>
        <dbReference type="PROSITE" id="PS51323"/>
    </source>
</evidence>
<dbReference type="SMART" id="SM00209">
    <property type="entry name" value="TSP1"/>
    <property type="match status" value="1"/>
</dbReference>
<dbReference type="SUPFAM" id="SSF82895">
    <property type="entry name" value="TSP-1 type 1 repeat"/>
    <property type="match status" value="1"/>
</dbReference>
<evidence type="ECO:0000256" key="12">
    <source>
        <dbReference type="ARBA" id="ARBA00023180"/>
    </source>
</evidence>
<dbReference type="GO" id="GO:0007155">
    <property type="term" value="P:cell adhesion"/>
    <property type="evidence" value="ECO:0007669"/>
    <property type="project" value="TreeGrafter"/>
</dbReference>
<feature type="chain" id="PRO_5017292851" description="CCN family member 3" evidence="17">
    <location>
        <begin position="27"/>
        <end position="343"/>
    </location>
</feature>
<dbReference type="GO" id="GO:0008083">
    <property type="term" value="F:growth factor activity"/>
    <property type="evidence" value="ECO:0007669"/>
    <property type="project" value="UniProtKB-KW"/>
</dbReference>
<keyword evidence="22" id="KW-1185">Reference proteome</keyword>
<dbReference type="SMART" id="SM00121">
    <property type="entry name" value="IB"/>
    <property type="match status" value="1"/>
</dbReference>
<dbReference type="GO" id="GO:0005178">
    <property type="term" value="F:integrin binding"/>
    <property type="evidence" value="ECO:0007669"/>
    <property type="project" value="TreeGrafter"/>
</dbReference>
<comment type="subcellular location">
    <subcellularLocation>
        <location evidence="2">Cell junction</location>
        <location evidence="2">Gap junction</location>
    </subcellularLocation>
    <subcellularLocation>
        <location evidence="1">Cytoplasm</location>
    </subcellularLocation>
    <subcellularLocation>
        <location evidence="3">Secreted</location>
    </subcellularLocation>
</comment>
<feature type="domain" description="IGFBP N-terminal" evidence="20">
    <location>
        <begin position="24"/>
        <end position="90"/>
    </location>
</feature>
<evidence type="ECO:0000256" key="16">
    <source>
        <dbReference type="PROSITE-ProRule" id="PRU00039"/>
    </source>
</evidence>
<evidence type="ECO:0000256" key="1">
    <source>
        <dbReference type="ARBA" id="ARBA00004496"/>
    </source>
</evidence>
<dbReference type="SMART" id="SM00214">
    <property type="entry name" value="VWC"/>
    <property type="match status" value="1"/>
</dbReference>
<evidence type="ECO:0000256" key="13">
    <source>
        <dbReference type="ARBA" id="ARBA00039944"/>
    </source>
</evidence>
<evidence type="ECO:0000259" key="18">
    <source>
        <dbReference type="PROSITE" id="PS01225"/>
    </source>
</evidence>
<dbReference type="Gene3D" id="2.20.100.10">
    <property type="entry name" value="Thrombospondin type-1 (TSP1) repeat"/>
    <property type="match status" value="1"/>
</dbReference>
<evidence type="ECO:0000256" key="14">
    <source>
        <dbReference type="ARBA" id="ARBA00042352"/>
    </source>
</evidence>
<feature type="domain" description="CTCK" evidence="18">
    <location>
        <begin position="250"/>
        <end position="324"/>
    </location>
</feature>
<dbReference type="Pfam" id="PF00219">
    <property type="entry name" value="IGFBP"/>
    <property type="match status" value="1"/>
</dbReference>
<comment type="caution">
    <text evidence="16">Lacks conserved residue(s) required for the propagation of feature annotation.</text>
</comment>
<dbReference type="InterPro" id="IPR000867">
    <property type="entry name" value="IGFBP-like"/>
</dbReference>
<dbReference type="InterPro" id="IPR001007">
    <property type="entry name" value="VWF_dom"/>
</dbReference>
<evidence type="ECO:0000256" key="11">
    <source>
        <dbReference type="ARBA" id="ARBA00023157"/>
    </source>
</evidence>
<dbReference type="PROSITE" id="PS01225">
    <property type="entry name" value="CTCK_2"/>
    <property type="match status" value="1"/>
</dbReference>
<feature type="signal peptide" evidence="17">
    <location>
        <begin position="1"/>
        <end position="26"/>
    </location>
</feature>